<comment type="caution">
    <text evidence="1">The sequence shown here is derived from an EMBL/GenBank/DDBJ whole genome shotgun (WGS) entry which is preliminary data.</text>
</comment>
<protein>
    <submittedName>
        <fullName evidence="1">Uncharacterized protein</fullName>
    </submittedName>
</protein>
<dbReference type="AlphaFoldDB" id="A0A644UG80"/>
<name>A0A644UG80_9ZZZZ</name>
<proteinExistence type="predicted"/>
<sequence>MQKNGVRRGRRMGRFGKELVGCGHMRKDQTRSQTFCLLSDSLRSLESAHSQTFGLLSASGFQPSLKSRKPLACSQNRICFSSLELGGSLASFLRKLARLRSSAFSVQPARPASSSLIGSVRANPVAAPAAPNCYFSSAFCDDQ</sequence>
<reference evidence="1" key="1">
    <citation type="submission" date="2019-08" db="EMBL/GenBank/DDBJ databases">
        <authorList>
            <person name="Kucharzyk K."/>
            <person name="Murdoch R.W."/>
            <person name="Higgins S."/>
            <person name="Loffler F."/>
        </authorList>
    </citation>
    <scope>NUCLEOTIDE SEQUENCE</scope>
</reference>
<accession>A0A644UG80</accession>
<gene>
    <name evidence="1" type="ORF">SDC9_23815</name>
</gene>
<evidence type="ECO:0000313" key="1">
    <source>
        <dbReference type="EMBL" id="MPL77954.1"/>
    </source>
</evidence>
<dbReference type="EMBL" id="VSSQ01000111">
    <property type="protein sequence ID" value="MPL77954.1"/>
    <property type="molecule type" value="Genomic_DNA"/>
</dbReference>
<organism evidence="1">
    <name type="scientific">bioreactor metagenome</name>
    <dbReference type="NCBI Taxonomy" id="1076179"/>
    <lineage>
        <taxon>unclassified sequences</taxon>
        <taxon>metagenomes</taxon>
        <taxon>ecological metagenomes</taxon>
    </lineage>
</organism>